<keyword evidence="3" id="KW-0732">Signal</keyword>
<evidence type="ECO:0000256" key="2">
    <source>
        <dbReference type="ARBA" id="ARBA00022448"/>
    </source>
</evidence>
<evidence type="ECO:0000313" key="6">
    <source>
        <dbReference type="Proteomes" id="UP000000231"/>
    </source>
</evidence>
<protein>
    <submittedName>
        <fullName evidence="5">Efflux transporter, RND family, MFP subunit</fullName>
    </submittedName>
</protein>
<dbReference type="GO" id="GO:0030288">
    <property type="term" value="C:outer membrane-bounded periplasmic space"/>
    <property type="evidence" value="ECO:0007669"/>
    <property type="project" value="TreeGrafter"/>
</dbReference>
<reference evidence="5 6" key="1">
    <citation type="journal article" date="2012" name="Stand. Genomic Sci.">
        <title>Complete genome sequence of Polynucleobacter necessarius subsp. asymbioticus type strain (QLW-P1DMWA-1(T)).</title>
        <authorList>
            <person name="Meincke L."/>
            <person name="Copeland A."/>
            <person name="Lapidus A."/>
            <person name="Lucas S."/>
            <person name="Berry K.W."/>
            <person name="Del Rio T.G."/>
            <person name="Hammon N."/>
            <person name="Dalin E."/>
            <person name="Tice H."/>
            <person name="Pitluck S."/>
            <person name="Richardson P."/>
            <person name="Bruce D."/>
            <person name="Goodwin L."/>
            <person name="Han C."/>
            <person name="Tapia R."/>
            <person name="Detter J.C."/>
            <person name="Schmutz J."/>
            <person name="Brettin T."/>
            <person name="Larimer F."/>
            <person name="Land M."/>
            <person name="Hauser L."/>
            <person name="Kyrpides N.C."/>
            <person name="Ivanova N."/>
            <person name="Goker M."/>
            <person name="Woyke T."/>
            <person name="Wu Q.L."/>
            <person name="Pockl M."/>
            <person name="Hahn M.W."/>
            <person name="Klenk H.P."/>
        </authorList>
    </citation>
    <scope>NUCLEOTIDE SEQUENCE [LARGE SCALE GENOMIC DNA]</scope>
    <source>
        <strain evidence="6">DSM 18221 / CIP 109841 / QLW-P1DMWA-1</strain>
    </source>
</reference>
<accession>A4SZI0</accession>
<dbReference type="InterPro" id="IPR058647">
    <property type="entry name" value="BSH_CzcB-like"/>
</dbReference>
<organism evidence="5 6">
    <name type="scientific">Polynucleobacter asymbioticus (strain DSM 18221 / CIP 109841 / QLW-P1DMWA-1)</name>
    <name type="common">Polynucleobacter necessarius subsp. asymbioticus</name>
    <dbReference type="NCBI Taxonomy" id="312153"/>
    <lineage>
        <taxon>Bacteria</taxon>
        <taxon>Pseudomonadati</taxon>
        <taxon>Pseudomonadota</taxon>
        <taxon>Betaproteobacteria</taxon>
        <taxon>Burkholderiales</taxon>
        <taxon>Burkholderiaceae</taxon>
        <taxon>Polynucleobacter</taxon>
    </lineage>
</organism>
<sequence>MFRSHIVRLSLFSLILSGSLQAQEFAPKSLKLTANQQAAMGVNFAQAISVDSGSVLISASVTVPPEKQAILSAPYPGQLSQMVVGVGDPVKVGSPLAYFTSPQMGDSRQKLLEATSDARLAKEALIRDNELFKEGIIPQSRLNITKAKAENANAMLMARQSELKAAGINFDDPKNKEAFKSYATGALKSPIQGTVVEAHNLIGQRVDTGTLLFRIADISTLNLEINTSGFKALGIQPGDEIVIASRNAKAKVTGVSQAVSASQSARIRAVVEERGTLQMGEVVTATIQARLKPKVQDKTLWQVPSRALTSWKGQSAIFILSGTGVVLQPVSVISSDDDLASIQAPLSSGAKVAVTGIASLKALAQKDE</sequence>
<dbReference type="HOGENOM" id="CLU_018816_13_0_4"/>
<dbReference type="EMBL" id="CP000655">
    <property type="protein sequence ID" value="ABP34894.1"/>
    <property type="molecule type" value="Genomic_DNA"/>
</dbReference>
<keyword evidence="2" id="KW-0813">Transport</keyword>
<keyword evidence="6" id="KW-1185">Reference proteome</keyword>
<name>A4SZI0_POLAQ</name>
<comment type="similarity">
    <text evidence="1">Belongs to the membrane fusion protein (MFP) (TC 8.A.1) family.</text>
</comment>
<dbReference type="GO" id="GO:0016020">
    <property type="term" value="C:membrane"/>
    <property type="evidence" value="ECO:0007669"/>
    <property type="project" value="InterPro"/>
</dbReference>
<dbReference type="InterPro" id="IPR006143">
    <property type="entry name" value="RND_pump_MFP"/>
</dbReference>
<gene>
    <name evidence="5" type="ordered locus">Pnuc_1681</name>
</gene>
<dbReference type="Gene3D" id="1.10.287.470">
    <property type="entry name" value="Helix hairpin bin"/>
    <property type="match status" value="1"/>
</dbReference>
<dbReference type="Gene3D" id="2.40.50.100">
    <property type="match status" value="1"/>
</dbReference>
<dbReference type="GO" id="GO:0015679">
    <property type="term" value="P:plasma membrane copper ion transport"/>
    <property type="evidence" value="ECO:0007669"/>
    <property type="project" value="TreeGrafter"/>
</dbReference>
<dbReference type="Gene3D" id="2.40.420.20">
    <property type="match status" value="1"/>
</dbReference>
<evidence type="ECO:0000256" key="3">
    <source>
        <dbReference type="SAM" id="SignalP"/>
    </source>
</evidence>
<dbReference type="GO" id="GO:0046914">
    <property type="term" value="F:transition metal ion binding"/>
    <property type="evidence" value="ECO:0007669"/>
    <property type="project" value="TreeGrafter"/>
</dbReference>
<dbReference type="GO" id="GO:0060003">
    <property type="term" value="P:copper ion export"/>
    <property type="evidence" value="ECO:0007669"/>
    <property type="project" value="TreeGrafter"/>
</dbReference>
<proteinExistence type="inferred from homology"/>
<feature type="domain" description="CzcB-like barrel-sandwich hybrid" evidence="4">
    <location>
        <begin position="70"/>
        <end position="217"/>
    </location>
</feature>
<dbReference type="NCBIfam" id="TIGR01730">
    <property type="entry name" value="RND_mfp"/>
    <property type="match status" value="1"/>
</dbReference>
<dbReference type="GO" id="GO:0022857">
    <property type="term" value="F:transmembrane transporter activity"/>
    <property type="evidence" value="ECO:0007669"/>
    <property type="project" value="InterPro"/>
</dbReference>
<evidence type="ECO:0000256" key="1">
    <source>
        <dbReference type="ARBA" id="ARBA00009477"/>
    </source>
</evidence>
<dbReference type="InterPro" id="IPR051909">
    <property type="entry name" value="MFP_Cation_Efflux"/>
</dbReference>
<dbReference type="PANTHER" id="PTHR30097">
    <property type="entry name" value="CATION EFFLUX SYSTEM PROTEIN CUSB"/>
    <property type="match status" value="1"/>
</dbReference>
<feature type="chain" id="PRO_5002673919" evidence="3">
    <location>
        <begin position="23"/>
        <end position="368"/>
    </location>
</feature>
<dbReference type="eggNOG" id="COG0845">
    <property type="taxonomic scope" value="Bacteria"/>
</dbReference>
<dbReference type="PANTHER" id="PTHR30097:SF4">
    <property type="entry name" value="SLR6042 PROTEIN"/>
    <property type="match status" value="1"/>
</dbReference>
<dbReference type="GeneID" id="31482070"/>
<dbReference type="AlphaFoldDB" id="A4SZI0"/>
<dbReference type="RefSeq" id="WP_011903517.1">
    <property type="nucleotide sequence ID" value="NC_009379.1"/>
</dbReference>
<feature type="signal peptide" evidence="3">
    <location>
        <begin position="1"/>
        <end position="22"/>
    </location>
</feature>
<evidence type="ECO:0000259" key="4">
    <source>
        <dbReference type="Pfam" id="PF25973"/>
    </source>
</evidence>
<dbReference type="KEGG" id="pnu:Pnuc_1681"/>
<evidence type="ECO:0000313" key="5">
    <source>
        <dbReference type="EMBL" id="ABP34894.1"/>
    </source>
</evidence>
<dbReference type="Proteomes" id="UP000000231">
    <property type="component" value="Chromosome"/>
</dbReference>
<dbReference type="Pfam" id="PF25973">
    <property type="entry name" value="BSH_CzcB"/>
    <property type="match status" value="1"/>
</dbReference>